<dbReference type="Proteomes" id="UP001195769">
    <property type="component" value="Unassembled WGS sequence"/>
</dbReference>
<dbReference type="GeneID" id="64662657"/>
<accession>A0AAD4HE19</accession>
<feature type="compositionally biased region" description="Polar residues" evidence="1">
    <location>
        <begin position="257"/>
        <end position="269"/>
    </location>
</feature>
<feature type="region of interest" description="Disordered" evidence="1">
    <location>
        <begin position="232"/>
        <end position="274"/>
    </location>
</feature>
<dbReference type="RefSeq" id="XP_041218719.1">
    <property type="nucleotide sequence ID" value="XM_041368359.1"/>
</dbReference>
<evidence type="ECO:0000313" key="3">
    <source>
        <dbReference type="Proteomes" id="UP001195769"/>
    </source>
</evidence>
<sequence>MVTITKSIQCNPFIFTVESTFKAFVREVANAAKTTTTNLTLSLLHWKFETPASLPMKLLTDEVGFQAMLDAVQERTKGHTIFLYLPKPIDLEGPPEMSSHRNAMYYEDDEDSSIPPERNATMSHKAQINALCQESTKEVMELERHYPIGSHPLFPDKRIYAKNGLFWELTSLRLDVWGAAISTQSDPRATYDTPPMSNHFTKDKAIKPVRPPPNSSMTVFAAYGAYVKGEDYTSNRTPSHGETQTGLNNHSDHDSGHSATLTDYQNSVPPRSGPDPLFFAHHPGLPHPHHLGLPHLHQPHPLYYHPPYYPYQYSYYPPPNAVHPPAVPPPPVAVPVTSDSYPSPGITMKHSVTLETFCAKFHVSGSDSEKLSKLGYNPGNRIVESLTTDDWQSVGFTMLSWRTFLSYHRKFCDAIIAGTWISPS</sequence>
<gene>
    <name evidence="2" type="ORF">F5891DRAFT_1196769</name>
</gene>
<dbReference type="AlphaFoldDB" id="A0AAD4HE19"/>
<organism evidence="2 3">
    <name type="scientific">Suillus fuscotomentosus</name>
    <dbReference type="NCBI Taxonomy" id="1912939"/>
    <lineage>
        <taxon>Eukaryota</taxon>
        <taxon>Fungi</taxon>
        <taxon>Dikarya</taxon>
        <taxon>Basidiomycota</taxon>
        <taxon>Agaricomycotina</taxon>
        <taxon>Agaricomycetes</taxon>
        <taxon>Agaricomycetidae</taxon>
        <taxon>Boletales</taxon>
        <taxon>Suillineae</taxon>
        <taxon>Suillaceae</taxon>
        <taxon>Suillus</taxon>
    </lineage>
</organism>
<dbReference type="EMBL" id="JABBWK010000107">
    <property type="protein sequence ID" value="KAG1893143.1"/>
    <property type="molecule type" value="Genomic_DNA"/>
</dbReference>
<proteinExistence type="predicted"/>
<reference evidence="2" key="1">
    <citation type="journal article" date="2020" name="New Phytol.">
        <title>Comparative genomics reveals dynamic genome evolution in host specialist ectomycorrhizal fungi.</title>
        <authorList>
            <person name="Lofgren L.A."/>
            <person name="Nguyen N.H."/>
            <person name="Vilgalys R."/>
            <person name="Ruytinx J."/>
            <person name="Liao H.L."/>
            <person name="Branco S."/>
            <person name="Kuo A."/>
            <person name="LaButti K."/>
            <person name="Lipzen A."/>
            <person name="Andreopoulos W."/>
            <person name="Pangilinan J."/>
            <person name="Riley R."/>
            <person name="Hundley H."/>
            <person name="Na H."/>
            <person name="Barry K."/>
            <person name="Grigoriev I.V."/>
            <person name="Stajich J.E."/>
            <person name="Kennedy P.G."/>
        </authorList>
    </citation>
    <scope>NUCLEOTIDE SEQUENCE</scope>
    <source>
        <strain evidence="2">FC203</strain>
    </source>
</reference>
<comment type="caution">
    <text evidence="2">The sequence shown here is derived from an EMBL/GenBank/DDBJ whole genome shotgun (WGS) entry which is preliminary data.</text>
</comment>
<keyword evidence="3" id="KW-1185">Reference proteome</keyword>
<evidence type="ECO:0000256" key="1">
    <source>
        <dbReference type="SAM" id="MobiDB-lite"/>
    </source>
</evidence>
<protein>
    <submittedName>
        <fullName evidence="2">Uncharacterized protein</fullName>
    </submittedName>
</protein>
<feature type="region of interest" description="Disordered" evidence="1">
    <location>
        <begin position="185"/>
        <end position="213"/>
    </location>
</feature>
<feature type="compositionally biased region" description="Polar residues" evidence="1">
    <location>
        <begin position="234"/>
        <end position="249"/>
    </location>
</feature>
<evidence type="ECO:0000313" key="2">
    <source>
        <dbReference type="EMBL" id="KAG1893143.1"/>
    </source>
</evidence>
<name>A0AAD4HE19_9AGAM</name>